<feature type="domain" description="Coiled-coil" evidence="4">
    <location>
        <begin position="25"/>
        <end position="118"/>
    </location>
</feature>
<evidence type="ECO:0000259" key="4">
    <source>
        <dbReference type="Pfam" id="PF15295"/>
    </source>
</evidence>
<keyword evidence="6" id="KW-1185">Reference proteome</keyword>
<dbReference type="Proteomes" id="UP000007819">
    <property type="component" value="Chromosome A3"/>
</dbReference>
<reference evidence="6" key="1">
    <citation type="submission" date="2010-06" db="EMBL/GenBank/DDBJ databases">
        <authorList>
            <person name="Jiang H."/>
            <person name="Abraham K."/>
            <person name="Ali S."/>
            <person name="Alsbrooks S.L."/>
            <person name="Anim B.N."/>
            <person name="Anosike U.S."/>
            <person name="Attaway T."/>
            <person name="Bandaranaike D.P."/>
            <person name="Battles P.K."/>
            <person name="Bell S.N."/>
            <person name="Bell A.V."/>
            <person name="Beltran B."/>
            <person name="Bickham C."/>
            <person name="Bustamante Y."/>
            <person name="Caleb T."/>
            <person name="Canada A."/>
            <person name="Cardenas V."/>
            <person name="Carter K."/>
            <person name="Chacko J."/>
            <person name="Chandrabose M.N."/>
            <person name="Chavez D."/>
            <person name="Chavez A."/>
            <person name="Chen L."/>
            <person name="Chu H.-S."/>
            <person name="Claassen K.J."/>
            <person name="Cockrell R."/>
            <person name="Collins M."/>
            <person name="Cooper J.A."/>
            <person name="Cree A."/>
            <person name="Curry S.M."/>
            <person name="Da Y."/>
            <person name="Dao M.D."/>
            <person name="Das B."/>
            <person name="Davila M.-L."/>
            <person name="Davy-Carroll L."/>
            <person name="Denson S."/>
            <person name="Dinh H."/>
            <person name="Ebong V.E."/>
            <person name="Edwards J.R."/>
            <person name="Egan A."/>
            <person name="El-Daye J."/>
            <person name="Escobedo L."/>
            <person name="Fernandez S."/>
            <person name="Fernando P.R."/>
            <person name="Flagg N."/>
            <person name="Forbes L.D."/>
            <person name="Fowler R.G."/>
            <person name="Fu Q."/>
            <person name="Gabisi R.A."/>
            <person name="Ganer J."/>
            <person name="Garbino Pronczuk A."/>
            <person name="Garcia R.M."/>
            <person name="Garner T."/>
            <person name="Garrett T.E."/>
            <person name="Gonzalez D.A."/>
            <person name="Hamid H."/>
            <person name="Hawkins E.S."/>
            <person name="Hirani K."/>
            <person name="Hogues M.E."/>
            <person name="Hollins B."/>
            <person name="Hsiao C.-H."/>
            <person name="Jabil R."/>
            <person name="James M.L."/>
            <person name="Jhangiani S.N."/>
            <person name="Johnson B."/>
            <person name="Johnson Q."/>
            <person name="Joshi V."/>
            <person name="Kalu J.B."/>
            <person name="Kam C."/>
            <person name="Kashfia A."/>
            <person name="Keebler J."/>
            <person name="Kisamo H."/>
            <person name="Kovar C.L."/>
            <person name="Lago L.A."/>
            <person name="Lai C.-Y."/>
            <person name="Laidlaw J."/>
            <person name="Lara F."/>
            <person name="Le T.-K."/>
            <person name="Lee S.L."/>
            <person name="Legall F.H."/>
            <person name="Lemon S.J."/>
            <person name="Lewis L.R."/>
            <person name="Li B."/>
            <person name="Liu Y."/>
            <person name="Liu Y.-S."/>
            <person name="Lopez J."/>
            <person name="Lozado R.J."/>
            <person name="Lu J."/>
            <person name="Madu R.C."/>
            <person name="Maheshwari M."/>
            <person name="Maheshwari R."/>
            <person name="Malloy K."/>
            <person name="Martinez E."/>
            <person name="Mathew T."/>
            <person name="Mercado I.C."/>
            <person name="Mercado C."/>
            <person name="Meyer B."/>
            <person name="Montgomery K."/>
            <person name="Morgan M.B."/>
            <person name="Munidasa M."/>
            <person name="Nazareth L.V."/>
            <person name="Nelson J."/>
            <person name="Ng B.M."/>
            <person name="Nguyen N.B."/>
            <person name="Nguyen P.Q."/>
            <person name="Nguyen T."/>
            <person name="Obregon M."/>
            <person name="Okwuonu G.O."/>
            <person name="Onwere C.G."/>
            <person name="Orozco G."/>
            <person name="Parra A."/>
            <person name="Patel S."/>
            <person name="Patil S."/>
            <person name="Perez A."/>
            <person name="Perez Y."/>
            <person name="Pham C."/>
            <person name="Primus E.L."/>
            <person name="Pu L.-L."/>
            <person name="Puazo M."/>
            <person name="Qin X."/>
            <person name="Quiroz J.B."/>
            <person name="Reese J."/>
            <person name="Richards S."/>
            <person name="Rives C.M."/>
            <person name="Robberts R."/>
            <person name="Ruiz S.J."/>
            <person name="Ruiz M.J."/>
            <person name="Santibanez J."/>
            <person name="Schneider B.W."/>
            <person name="Sisson I."/>
            <person name="Smith M."/>
            <person name="Sodergren E."/>
            <person name="Song X.-Z."/>
            <person name="Song B.B."/>
            <person name="Summersgill H."/>
            <person name="Thelus R."/>
            <person name="Thornton R.D."/>
            <person name="Trejos Z.Y."/>
            <person name="Usmani K."/>
            <person name="Vattathil S."/>
            <person name="Villasana D."/>
            <person name="Walker D.L."/>
            <person name="Wang S."/>
            <person name="Wang K."/>
            <person name="White C.S."/>
            <person name="Williams A.C."/>
            <person name="Williamson J."/>
            <person name="Wilson K."/>
            <person name="Woghiren I.O."/>
            <person name="Woodworth J.R."/>
            <person name="Worley K.C."/>
            <person name="Wright R.A."/>
            <person name="Wu W."/>
            <person name="Young L."/>
            <person name="Zhang L."/>
            <person name="Zhang J."/>
            <person name="Zhu Y."/>
            <person name="Muzny D.M."/>
            <person name="Weinstock G."/>
            <person name="Gibbs R.A."/>
        </authorList>
    </citation>
    <scope>NUCLEOTIDE SEQUENCE [LARGE SCALE GENOMIC DNA]</scope>
    <source>
        <strain evidence="6">LSR1</strain>
    </source>
</reference>
<evidence type="ECO:0000256" key="1">
    <source>
        <dbReference type="ARBA" id="ARBA00023054"/>
    </source>
</evidence>
<feature type="region of interest" description="Disordered" evidence="3">
    <location>
        <begin position="281"/>
        <end position="309"/>
    </location>
</feature>
<accession>A0A8R1WAD0</accession>
<evidence type="ECO:0000313" key="6">
    <source>
        <dbReference type="Proteomes" id="UP000007819"/>
    </source>
</evidence>
<feature type="coiled-coil region" evidence="2">
    <location>
        <begin position="209"/>
        <end position="238"/>
    </location>
</feature>
<dbReference type="Pfam" id="PF15295">
    <property type="entry name" value="CCDC50_N"/>
    <property type="match status" value="1"/>
</dbReference>
<dbReference type="RefSeq" id="XP_003246163.1">
    <property type="nucleotide sequence ID" value="XM_003246115.4"/>
</dbReference>
<protein>
    <recommendedName>
        <fullName evidence="4">Coiled-coil domain-containing protein</fullName>
    </recommendedName>
</protein>
<reference evidence="5" key="2">
    <citation type="submission" date="2022-06" db="UniProtKB">
        <authorList>
            <consortium name="EnsemblMetazoa"/>
        </authorList>
    </citation>
    <scope>IDENTIFICATION</scope>
</reference>
<dbReference type="InterPro" id="IPR039303">
    <property type="entry name" value="CCDC50"/>
</dbReference>
<dbReference type="PANTHER" id="PTHR22115">
    <property type="entry name" value="C3ORF6 PROTEIN-RELATED"/>
    <property type="match status" value="1"/>
</dbReference>
<dbReference type="PANTHER" id="PTHR22115:SF4">
    <property type="entry name" value="COILED-COIL DOMAIN-CONTAINING PROTEIN"/>
    <property type="match status" value="1"/>
</dbReference>
<keyword evidence="1 2" id="KW-0175">Coiled coil</keyword>
<sequence>MHCQFGFGGVGSMGDNIRKKATSDTLPKPGKVNSVCKEWLVHEDGALAYHLQKLEVDEHYSGNRSRNAIVRQDLPTAKEEQEREIREAEERYGAFIKEQEEKDLKVAMELAEKLTKNKYTHDIGVTANSGGSRPGILKKHCQPESTKSFTVESNEYTEFDIDDILHDIDYEEEVNRRIQEQKDAELAKRLQEQEGRPMSIEDRDRLIAIETQDCELAKLLQEKEKARMRRAREKAKQKALLKKQQQLEESSEVVSTTQEPLSNIAIAIDPTYSSRRTELQDNFDDVPPYMPIQGQRRSNHTDKKKKSKTDGVASFFKVFK</sequence>
<dbReference type="GeneID" id="100161059"/>
<dbReference type="AlphaFoldDB" id="A0A8R1WAD0"/>
<evidence type="ECO:0000313" key="5">
    <source>
        <dbReference type="EnsemblMetazoa" id="XP_003246163.1"/>
    </source>
</evidence>
<dbReference type="InterPro" id="IPR029311">
    <property type="entry name" value="CCDC50_N"/>
</dbReference>
<evidence type="ECO:0000256" key="3">
    <source>
        <dbReference type="SAM" id="MobiDB-lite"/>
    </source>
</evidence>
<dbReference type="EnsemblMetazoa" id="XM_003246115.4">
    <property type="protein sequence ID" value="XP_003246163.1"/>
    <property type="gene ID" value="LOC100161059"/>
</dbReference>
<evidence type="ECO:0000256" key="2">
    <source>
        <dbReference type="SAM" id="Coils"/>
    </source>
</evidence>
<organism evidence="5 6">
    <name type="scientific">Acyrthosiphon pisum</name>
    <name type="common">Pea aphid</name>
    <dbReference type="NCBI Taxonomy" id="7029"/>
    <lineage>
        <taxon>Eukaryota</taxon>
        <taxon>Metazoa</taxon>
        <taxon>Ecdysozoa</taxon>
        <taxon>Arthropoda</taxon>
        <taxon>Hexapoda</taxon>
        <taxon>Insecta</taxon>
        <taxon>Pterygota</taxon>
        <taxon>Neoptera</taxon>
        <taxon>Paraneoptera</taxon>
        <taxon>Hemiptera</taxon>
        <taxon>Sternorrhyncha</taxon>
        <taxon>Aphidomorpha</taxon>
        <taxon>Aphidoidea</taxon>
        <taxon>Aphididae</taxon>
        <taxon>Macrosiphini</taxon>
        <taxon>Acyrthosiphon</taxon>
    </lineage>
</organism>
<name>A0A8R1WAD0_ACYPI</name>
<proteinExistence type="predicted"/>
<feature type="coiled-coil region" evidence="2">
    <location>
        <begin position="71"/>
        <end position="117"/>
    </location>
</feature>
<dbReference type="OrthoDB" id="9994767at2759"/>